<dbReference type="CTD" id="80255"/>
<evidence type="ECO:0000256" key="5">
    <source>
        <dbReference type="SAM" id="Phobius"/>
    </source>
</evidence>
<comment type="subcellular location">
    <subcellularLocation>
        <location evidence="1">Membrane</location>
        <topology evidence="1">Multi-pass membrane protein</topology>
    </subcellularLocation>
</comment>
<dbReference type="RefSeq" id="XP_025835716.1">
    <property type="nucleotide sequence ID" value="XM_025979931.1"/>
</dbReference>
<evidence type="ECO:0000313" key="6">
    <source>
        <dbReference type="Proteomes" id="UP000192223"/>
    </source>
</evidence>
<reference evidence="7 8" key="1">
    <citation type="submission" date="2025-04" db="UniProtKB">
        <authorList>
            <consortium name="RefSeq"/>
        </authorList>
    </citation>
    <scope>IDENTIFICATION</scope>
    <source>
        <tissue evidence="7 8">Entire body</tissue>
    </source>
</reference>
<feature type="transmembrane region" description="Helical" evidence="5">
    <location>
        <begin position="272"/>
        <end position="290"/>
    </location>
</feature>
<accession>A0A7F5RIA7</accession>
<feature type="transmembrane region" description="Helical" evidence="5">
    <location>
        <begin position="212"/>
        <end position="233"/>
    </location>
</feature>
<name>A0A7F5RIA7_AGRPL</name>
<keyword evidence="4 5" id="KW-0472">Membrane</keyword>
<dbReference type="RefSeq" id="XP_025835720.1">
    <property type="nucleotide sequence ID" value="XM_025979935.1"/>
</dbReference>
<dbReference type="PANTHER" id="PTHR23051">
    <property type="entry name" value="SOLUTE CARRIER FAMILY 35, MEMBER F5"/>
    <property type="match status" value="1"/>
</dbReference>
<sequence>MPSSILSNSSILHEFPSENMWFFILLLVDIICVSLGQLSKYMNNNEAYDKPFFITYIHSCMFSIYLLGFCLWPSWRDYCSSPRNYMIIDNNLEDDNFYHDSHSSLSNPVYVPVKISDRDNIDKSSGTESDDTCTKSVRFNKLAEVRQMSELEAAEAMMARLPYHASAKAEHGKITYNLPIYKVIKLAFVAGLLWFIGNYSHALALKMVPIELVNFLSSTSSIFTLALCDFLPANQTDKFTLSKLMAVFISILGLGFVIFSKSNIESPILTQGALLVFLHALFIASYAVFLRRKIDHEDKIDIPLFFGFIGLINLFVLWPIMLFLNLNDCERIEWPTKHQWSHILLNGFIGTVISEVLWIWGAFLTSPLLAIMMLSLIHPLTMLTDFLYDKLTYPYLFYSGSASMVLAVVSIVVLIQYENWDPVLNALRRAYSSVFTNLTIVRSRISDQNSEQTEALISINSEHEA</sequence>
<keyword evidence="3 5" id="KW-1133">Transmembrane helix</keyword>
<feature type="transmembrane region" description="Helical" evidence="5">
    <location>
        <begin position="395"/>
        <end position="417"/>
    </location>
</feature>
<proteinExistence type="predicted"/>
<evidence type="ECO:0000256" key="3">
    <source>
        <dbReference type="ARBA" id="ARBA00022989"/>
    </source>
</evidence>
<organism evidence="6 9">
    <name type="scientific">Agrilus planipennis</name>
    <name type="common">Emerald ash borer</name>
    <name type="synonym">Agrilus marcopoli</name>
    <dbReference type="NCBI Taxonomy" id="224129"/>
    <lineage>
        <taxon>Eukaryota</taxon>
        <taxon>Metazoa</taxon>
        <taxon>Ecdysozoa</taxon>
        <taxon>Arthropoda</taxon>
        <taxon>Hexapoda</taxon>
        <taxon>Insecta</taxon>
        <taxon>Pterygota</taxon>
        <taxon>Neoptera</taxon>
        <taxon>Endopterygota</taxon>
        <taxon>Coleoptera</taxon>
        <taxon>Polyphaga</taxon>
        <taxon>Elateriformia</taxon>
        <taxon>Buprestoidea</taxon>
        <taxon>Buprestidae</taxon>
        <taxon>Agrilinae</taxon>
        <taxon>Agrilus</taxon>
    </lineage>
</organism>
<evidence type="ECO:0000256" key="1">
    <source>
        <dbReference type="ARBA" id="ARBA00004141"/>
    </source>
</evidence>
<feature type="transmembrane region" description="Helical" evidence="5">
    <location>
        <begin position="51"/>
        <end position="75"/>
    </location>
</feature>
<evidence type="ECO:0000313" key="9">
    <source>
        <dbReference type="RefSeq" id="XP_025835718.1"/>
    </source>
</evidence>
<gene>
    <name evidence="7 8 9 10 11" type="primary">LOC108735493</name>
</gene>
<feature type="transmembrane region" description="Helical" evidence="5">
    <location>
        <begin position="239"/>
        <end position="260"/>
    </location>
</feature>
<dbReference type="Proteomes" id="UP000192223">
    <property type="component" value="Unplaced"/>
</dbReference>
<dbReference type="PANTHER" id="PTHR23051:SF0">
    <property type="entry name" value="SOLUTE CARRIER FAMILY 35 MEMBER F5"/>
    <property type="match status" value="1"/>
</dbReference>
<feature type="transmembrane region" description="Helical" evidence="5">
    <location>
        <begin position="302"/>
        <end position="323"/>
    </location>
</feature>
<dbReference type="GO" id="GO:0016020">
    <property type="term" value="C:membrane"/>
    <property type="evidence" value="ECO:0007669"/>
    <property type="project" value="UniProtKB-SubCell"/>
</dbReference>
<keyword evidence="2 5" id="KW-0812">Transmembrane</keyword>
<protein>
    <submittedName>
        <fullName evidence="7 8">Solute carrier family 35 member F5 isoform X1</fullName>
    </submittedName>
</protein>
<evidence type="ECO:0000256" key="2">
    <source>
        <dbReference type="ARBA" id="ARBA00022692"/>
    </source>
</evidence>
<feature type="transmembrane region" description="Helical" evidence="5">
    <location>
        <begin position="180"/>
        <end position="200"/>
    </location>
</feature>
<dbReference type="RefSeq" id="XP_025835719.1">
    <property type="nucleotide sequence ID" value="XM_025979934.1"/>
</dbReference>
<evidence type="ECO:0000313" key="11">
    <source>
        <dbReference type="RefSeq" id="XP_025835720.1"/>
    </source>
</evidence>
<dbReference type="RefSeq" id="XP_025835718.1">
    <property type="nucleotide sequence ID" value="XM_025979933.1"/>
</dbReference>
<evidence type="ECO:0000313" key="10">
    <source>
        <dbReference type="RefSeq" id="XP_025835719.1"/>
    </source>
</evidence>
<dbReference type="OrthoDB" id="10041630at2759"/>
<keyword evidence="6" id="KW-1185">Reference proteome</keyword>
<evidence type="ECO:0000313" key="8">
    <source>
        <dbReference type="RefSeq" id="XP_025835717.1"/>
    </source>
</evidence>
<dbReference type="RefSeq" id="XP_025835717.1">
    <property type="nucleotide sequence ID" value="XM_025979932.1"/>
</dbReference>
<feature type="transmembrane region" description="Helical" evidence="5">
    <location>
        <begin position="20"/>
        <end position="39"/>
    </location>
</feature>
<evidence type="ECO:0000313" key="7">
    <source>
        <dbReference type="RefSeq" id="XP_025835716.1"/>
    </source>
</evidence>
<evidence type="ECO:0000256" key="4">
    <source>
        <dbReference type="ARBA" id="ARBA00023136"/>
    </source>
</evidence>
<dbReference type="GeneID" id="108735493"/>
<dbReference type="AlphaFoldDB" id="A0A7F5RIA7"/>
<feature type="transmembrane region" description="Helical" evidence="5">
    <location>
        <begin position="369"/>
        <end position="388"/>
    </location>
</feature>